<evidence type="ECO:0000313" key="9">
    <source>
        <dbReference type="EMBL" id="GAA0344625.1"/>
    </source>
</evidence>
<evidence type="ECO:0000256" key="3">
    <source>
        <dbReference type="ARBA" id="ARBA00022676"/>
    </source>
</evidence>
<evidence type="ECO:0000256" key="2">
    <source>
        <dbReference type="ARBA" id="ARBA00022475"/>
    </source>
</evidence>
<comment type="caution">
    <text evidence="9">The sequence shown here is derived from an EMBL/GenBank/DDBJ whole genome shotgun (WGS) entry which is preliminary data.</text>
</comment>
<evidence type="ECO:0000256" key="8">
    <source>
        <dbReference type="SAM" id="Phobius"/>
    </source>
</evidence>
<feature type="transmembrane region" description="Helical" evidence="8">
    <location>
        <begin position="337"/>
        <end position="358"/>
    </location>
</feature>
<evidence type="ECO:0000313" key="10">
    <source>
        <dbReference type="Proteomes" id="UP001500063"/>
    </source>
</evidence>
<keyword evidence="2" id="KW-1003">Cell membrane</keyword>
<feature type="transmembrane region" description="Helical" evidence="8">
    <location>
        <begin position="226"/>
        <end position="249"/>
    </location>
</feature>
<reference evidence="10" key="1">
    <citation type="journal article" date="2019" name="Int. J. Syst. Evol. Microbiol.">
        <title>The Global Catalogue of Microorganisms (GCM) 10K type strain sequencing project: providing services to taxonomists for standard genome sequencing and annotation.</title>
        <authorList>
            <consortium name="The Broad Institute Genomics Platform"/>
            <consortium name="The Broad Institute Genome Sequencing Center for Infectious Disease"/>
            <person name="Wu L."/>
            <person name="Ma J."/>
        </authorList>
    </citation>
    <scope>NUCLEOTIDE SEQUENCE [LARGE SCALE GENOMIC DNA]</scope>
    <source>
        <strain evidence="10">JCM 4565</strain>
    </source>
</reference>
<dbReference type="EMBL" id="BAAABW010000013">
    <property type="protein sequence ID" value="GAA0344625.1"/>
    <property type="molecule type" value="Genomic_DNA"/>
</dbReference>
<feature type="transmembrane region" description="Helical" evidence="8">
    <location>
        <begin position="83"/>
        <end position="102"/>
    </location>
</feature>
<keyword evidence="10" id="KW-1185">Reference proteome</keyword>
<evidence type="ECO:0000256" key="5">
    <source>
        <dbReference type="ARBA" id="ARBA00022692"/>
    </source>
</evidence>
<protein>
    <recommendedName>
        <fullName evidence="11">Glycosyltransferase RgtA/B/C/D-like domain-containing protein</fullName>
    </recommendedName>
</protein>
<proteinExistence type="predicted"/>
<accession>A0ABP3GFZ2</accession>
<sequence>MPPSLRPTTPAMPRTLASPVPMGRSILRAIHSLLPSLERAAVWAPLIVGLGLGLWGITGPSAWTDEIVTLDVAHRSWPQLMELLGHVDAVHGLHYVLMYLVGQAVGVGEFTMRLPSAVAVAVAAAGLSWLGRLLGGPRLGLYAGLLLAVLPTASRYAQEARSFAFVMAVAVLATGALIKALSGHARWSAGYAVLIALLGWFNVMGLLLVAAHAVTVALRRPARRRVLIRLLSAQAAGIAAVIPLLVLGFSQRSAVGEAPPITATTPYNYLTWLLTPGQDTLPNALKLLLTLTALAAVALLIARRRKAPPLLLAVGVPWLAVPPLLLLGLSLDQPLFAYRYLLFCLPALALLLAAAATVLPWPKQLLLALLLTVPIAVSHLAIRQQDSRHWDTTAVLTTLQGRAASGDGVLFSGGRCDLIPSAYPEDFAHLPDLGTTRTAAERGTLDNQPADQALLDQRLARAPRVWHITCRHISSGSRQAAARTAASQEQALTRAGLSPGYHRSARDLEITLCQR</sequence>
<dbReference type="PANTHER" id="PTHR33908">
    <property type="entry name" value="MANNOSYLTRANSFERASE YKCB-RELATED"/>
    <property type="match status" value="1"/>
</dbReference>
<gene>
    <name evidence="9" type="ORF">GCM10010319_20990</name>
</gene>
<keyword evidence="6 8" id="KW-1133">Transmembrane helix</keyword>
<feature type="transmembrane region" description="Helical" evidence="8">
    <location>
        <begin position="284"/>
        <end position="302"/>
    </location>
</feature>
<feature type="transmembrane region" description="Helical" evidence="8">
    <location>
        <begin position="163"/>
        <end position="182"/>
    </location>
</feature>
<keyword evidence="3" id="KW-0328">Glycosyltransferase</keyword>
<feature type="transmembrane region" description="Helical" evidence="8">
    <location>
        <begin position="365"/>
        <end position="382"/>
    </location>
</feature>
<evidence type="ECO:0000256" key="1">
    <source>
        <dbReference type="ARBA" id="ARBA00004651"/>
    </source>
</evidence>
<dbReference type="PANTHER" id="PTHR33908:SF3">
    <property type="entry name" value="UNDECAPRENYL PHOSPHATE-ALPHA-4-AMINO-4-DEOXY-L-ARABINOSE ARABINOSYL TRANSFERASE"/>
    <property type="match status" value="1"/>
</dbReference>
<evidence type="ECO:0000256" key="7">
    <source>
        <dbReference type="ARBA" id="ARBA00023136"/>
    </source>
</evidence>
<comment type="subcellular location">
    <subcellularLocation>
        <location evidence="1">Cell membrane</location>
        <topology evidence="1">Multi-pass membrane protein</topology>
    </subcellularLocation>
</comment>
<keyword evidence="4" id="KW-0808">Transferase</keyword>
<organism evidence="9 10">
    <name type="scientific">Streptomyces blastmyceticus</name>
    <dbReference type="NCBI Taxonomy" id="68180"/>
    <lineage>
        <taxon>Bacteria</taxon>
        <taxon>Bacillati</taxon>
        <taxon>Actinomycetota</taxon>
        <taxon>Actinomycetes</taxon>
        <taxon>Kitasatosporales</taxon>
        <taxon>Streptomycetaceae</taxon>
        <taxon>Streptomyces</taxon>
    </lineage>
</organism>
<feature type="transmembrane region" description="Helical" evidence="8">
    <location>
        <begin position="139"/>
        <end position="156"/>
    </location>
</feature>
<evidence type="ECO:0000256" key="6">
    <source>
        <dbReference type="ARBA" id="ARBA00022989"/>
    </source>
</evidence>
<feature type="transmembrane region" description="Helical" evidence="8">
    <location>
        <begin position="188"/>
        <end position="214"/>
    </location>
</feature>
<dbReference type="InterPro" id="IPR050297">
    <property type="entry name" value="LipidA_mod_glycosyltrf_83"/>
</dbReference>
<keyword evidence="7 8" id="KW-0472">Membrane</keyword>
<keyword evidence="5 8" id="KW-0812">Transmembrane</keyword>
<feature type="transmembrane region" description="Helical" evidence="8">
    <location>
        <begin position="40"/>
        <end position="63"/>
    </location>
</feature>
<dbReference type="Proteomes" id="UP001500063">
    <property type="component" value="Unassembled WGS sequence"/>
</dbReference>
<evidence type="ECO:0008006" key="11">
    <source>
        <dbReference type="Google" id="ProtNLM"/>
    </source>
</evidence>
<name>A0ABP3GFZ2_9ACTN</name>
<evidence type="ECO:0000256" key="4">
    <source>
        <dbReference type="ARBA" id="ARBA00022679"/>
    </source>
</evidence>
<feature type="transmembrane region" description="Helical" evidence="8">
    <location>
        <begin position="309"/>
        <end position="331"/>
    </location>
</feature>